<dbReference type="STRING" id="1619048.UU49_C0004G0009"/>
<dbReference type="Gene3D" id="2.40.10.350">
    <property type="entry name" value="Rod shape-determining protein MreC, domain 2"/>
    <property type="match status" value="1"/>
</dbReference>
<evidence type="ECO:0000313" key="6">
    <source>
        <dbReference type="EMBL" id="KKR99678.1"/>
    </source>
</evidence>
<dbReference type="GO" id="GO:0005886">
    <property type="term" value="C:plasma membrane"/>
    <property type="evidence" value="ECO:0007669"/>
    <property type="project" value="TreeGrafter"/>
</dbReference>
<dbReference type="Proteomes" id="UP000034108">
    <property type="component" value="Unassembled WGS sequence"/>
</dbReference>
<dbReference type="PIRSF" id="PIRSF038471">
    <property type="entry name" value="MreC"/>
    <property type="match status" value="1"/>
</dbReference>
<proteinExistence type="inferred from homology"/>
<gene>
    <name evidence="6" type="ORF">UU49_C0004G0009</name>
</gene>
<evidence type="ECO:0000259" key="5">
    <source>
        <dbReference type="Pfam" id="PF04085"/>
    </source>
</evidence>
<dbReference type="InterPro" id="IPR007221">
    <property type="entry name" value="MreC"/>
</dbReference>
<organism evidence="6 7">
    <name type="scientific">Candidatus Magasanikbacteria bacterium GW2011_GWC2_41_17</name>
    <dbReference type="NCBI Taxonomy" id="1619048"/>
    <lineage>
        <taxon>Bacteria</taxon>
        <taxon>Candidatus Magasanikiibacteriota</taxon>
    </lineage>
</organism>
<evidence type="ECO:0000256" key="1">
    <source>
        <dbReference type="ARBA" id="ARBA00009369"/>
    </source>
</evidence>
<comment type="similarity">
    <text evidence="1">Belongs to the MreC family.</text>
</comment>
<dbReference type="PANTHER" id="PTHR34138">
    <property type="entry name" value="CELL SHAPE-DETERMINING PROTEIN MREC"/>
    <property type="match status" value="1"/>
</dbReference>
<dbReference type="EMBL" id="LCAV01000004">
    <property type="protein sequence ID" value="KKR99678.1"/>
    <property type="molecule type" value="Genomic_DNA"/>
</dbReference>
<dbReference type="Gene3D" id="2.40.10.340">
    <property type="entry name" value="Rod shape-determining protein MreC, domain 1"/>
    <property type="match status" value="1"/>
</dbReference>
<dbReference type="AlphaFoldDB" id="A0A0G0VFV5"/>
<dbReference type="GO" id="GO:0008360">
    <property type="term" value="P:regulation of cell shape"/>
    <property type="evidence" value="ECO:0007669"/>
    <property type="project" value="UniProtKB-KW"/>
</dbReference>
<dbReference type="NCBIfam" id="TIGR00219">
    <property type="entry name" value="mreC"/>
    <property type="match status" value="1"/>
</dbReference>
<reference evidence="6 7" key="1">
    <citation type="journal article" date="2015" name="Nature">
        <title>rRNA introns, odd ribosomes, and small enigmatic genomes across a large radiation of phyla.</title>
        <authorList>
            <person name="Brown C.T."/>
            <person name="Hug L.A."/>
            <person name="Thomas B.C."/>
            <person name="Sharon I."/>
            <person name="Castelle C.J."/>
            <person name="Singh A."/>
            <person name="Wilkins M.J."/>
            <person name="Williams K.H."/>
            <person name="Banfield J.F."/>
        </authorList>
    </citation>
    <scope>NUCLEOTIDE SEQUENCE [LARGE SCALE GENOMIC DNA]</scope>
</reference>
<feature type="domain" description="Rod shape-determining protein MreC beta-barrel core" evidence="5">
    <location>
        <begin position="113"/>
        <end position="260"/>
    </location>
</feature>
<evidence type="ECO:0000256" key="2">
    <source>
        <dbReference type="ARBA" id="ARBA00013855"/>
    </source>
</evidence>
<evidence type="ECO:0000313" key="7">
    <source>
        <dbReference type="Proteomes" id="UP000034108"/>
    </source>
</evidence>
<protein>
    <recommendedName>
        <fullName evidence="2">Cell shape-determining protein MreC</fullName>
    </recommendedName>
    <alternativeName>
        <fullName evidence="4">Cell shape protein MreC</fullName>
    </alternativeName>
</protein>
<accession>A0A0G0VFV5</accession>
<sequence length="263" mass="29526">MTARRLFLSISSVFILIFLAHSLGFLSAPENFFRRIILPIAKTIYLIELKTKNFYSGLGNQQNIISENEQCQIKLRETYLDQTELTLSREENKTLRAQAGFIKSEQKKVLAEIIIKTVDGTSNSMIINRGSENGIETGNPVFFENGFLLGRIINVEKNTAIIRLITDNRSKFTASIINQNKTQGLVEGEHGLSIKMKMIPQDENVQVGDIVITSGAEKNIPRGLIIGKVESIQKELYEPFQSANLRSLADLNKVNIVTVLLKQ</sequence>
<name>A0A0G0VFV5_9BACT</name>
<dbReference type="PANTHER" id="PTHR34138:SF1">
    <property type="entry name" value="CELL SHAPE-DETERMINING PROTEIN MREC"/>
    <property type="match status" value="1"/>
</dbReference>
<dbReference type="InterPro" id="IPR042175">
    <property type="entry name" value="Cell/Rod_MreC_2"/>
</dbReference>
<evidence type="ECO:0000256" key="3">
    <source>
        <dbReference type="ARBA" id="ARBA00022960"/>
    </source>
</evidence>
<evidence type="ECO:0000256" key="4">
    <source>
        <dbReference type="ARBA" id="ARBA00032089"/>
    </source>
</evidence>
<dbReference type="InterPro" id="IPR055342">
    <property type="entry name" value="MreC_beta-barrel_core"/>
</dbReference>
<comment type="caution">
    <text evidence="6">The sequence shown here is derived from an EMBL/GenBank/DDBJ whole genome shotgun (WGS) entry which is preliminary data.</text>
</comment>
<dbReference type="InterPro" id="IPR042177">
    <property type="entry name" value="Cell/Rod_1"/>
</dbReference>
<keyword evidence="3" id="KW-0133">Cell shape</keyword>
<dbReference type="Pfam" id="PF04085">
    <property type="entry name" value="MreC"/>
    <property type="match status" value="1"/>
</dbReference>